<organism evidence="6 7">
    <name type="scientific">Actinokineospora terrae</name>
    <dbReference type="NCBI Taxonomy" id="155974"/>
    <lineage>
        <taxon>Bacteria</taxon>
        <taxon>Bacillati</taxon>
        <taxon>Actinomycetota</taxon>
        <taxon>Actinomycetes</taxon>
        <taxon>Pseudonocardiales</taxon>
        <taxon>Pseudonocardiaceae</taxon>
        <taxon>Actinokineospora</taxon>
    </lineage>
</organism>
<dbReference type="Gene3D" id="3.40.190.80">
    <property type="match status" value="1"/>
</dbReference>
<reference evidence="7" key="1">
    <citation type="submission" date="2016-10" db="EMBL/GenBank/DDBJ databases">
        <authorList>
            <person name="Varghese N."/>
            <person name="Submissions S."/>
        </authorList>
    </citation>
    <scope>NUCLEOTIDE SEQUENCE [LARGE SCALE GENOMIC DNA]</scope>
    <source>
        <strain evidence="7">DSM 44260</strain>
    </source>
</reference>
<dbReference type="AlphaFoldDB" id="A0A1H9USW6"/>
<dbReference type="GO" id="GO:0046872">
    <property type="term" value="F:metal ion binding"/>
    <property type="evidence" value="ECO:0007669"/>
    <property type="project" value="UniProtKB-KW"/>
</dbReference>
<dbReference type="PANTHER" id="PTHR20854:SF4">
    <property type="entry name" value="INOSITOL-1-MONOPHOSPHATASE-RELATED"/>
    <property type="match status" value="1"/>
</dbReference>
<evidence type="ECO:0000256" key="4">
    <source>
        <dbReference type="ARBA" id="ARBA00022842"/>
    </source>
</evidence>
<dbReference type="CDD" id="cd01637">
    <property type="entry name" value="IMPase_like"/>
    <property type="match status" value="1"/>
</dbReference>
<keyword evidence="4 5" id="KW-0460">Magnesium</keyword>
<dbReference type="PROSITE" id="PS00630">
    <property type="entry name" value="IMP_2"/>
    <property type="match status" value="1"/>
</dbReference>
<name>A0A1H9USW6_9PSEU</name>
<dbReference type="GO" id="GO:0046854">
    <property type="term" value="P:phosphatidylinositol phosphate biosynthetic process"/>
    <property type="evidence" value="ECO:0007669"/>
    <property type="project" value="InterPro"/>
</dbReference>
<dbReference type="RefSeq" id="WP_092780083.1">
    <property type="nucleotide sequence ID" value="NZ_FOGI01000007.1"/>
</dbReference>
<dbReference type="EC" id="3.1.3.25" evidence="2"/>
<evidence type="ECO:0000256" key="1">
    <source>
        <dbReference type="ARBA" id="ARBA00001033"/>
    </source>
</evidence>
<dbReference type="Proteomes" id="UP000199051">
    <property type="component" value="Unassembled WGS sequence"/>
</dbReference>
<comment type="catalytic activity">
    <reaction evidence="1">
        <text>a myo-inositol phosphate + H2O = myo-inositol + phosphate</text>
        <dbReference type="Rhea" id="RHEA:24056"/>
        <dbReference type="ChEBI" id="CHEBI:15377"/>
        <dbReference type="ChEBI" id="CHEBI:17268"/>
        <dbReference type="ChEBI" id="CHEBI:43474"/>
        <dbReference type="ChEBI" id="CHEBI:84139"/>
        <dbReference type="EC" id="3.1.3.25"/>
    </reaction>
</comment>
<dbReference type="EMBL" id="FOGI01000007">
    <property type="protein sequence ID" value="SES12620.1"/>
    <property type="molecule type" value="Genomic_DNA"/>
</dbReference>
<feature type="binding site" evidence="5">
    <location>
        <position position="212"/>
    </location>
    <ligand>
        <name>Mg(2+)</name>
        <dbReference type="ChEBI" id="CHEBI:18420"/>
        <label>1</label>
        <note>catalytic</note>
    </ligand>
</feature>
<feature type="binding site" evidence="5">
    <location>
        <position position="83"/>
    </location>
    <ligand>
        <name>Mg(2+)</name>
        <dbReference type="ChEBI" id="CHEBI:18420"/>
        <label>1</label>
        <note>catalytic</note>
    </ligand>
</feature>
<dbReference type="GO" id="GO:0008934">
    <property type="term" value="F:inositol monophosphate 1-phosphatase activity"/>
    <property type="evidence" value="ECO:0007669"/>
    <property type="project" value="TreeGrafter"/>
</dbReference>
<dbReference type="Gene3D" id="3.30.540.10">
    <property type="entry name" value="Fructose-1,6-Bisphosphatase, subunit A, domain 1"/>
    <property type="match status" value="1"/>
</dbReference>
<evidence type="ECO:0000256" key="3">
    <source>
        <dbReference type="ARBA" id="ARBA00022723"/>
    </source>
</evidence>
<sequence length="262" mass="28160">MTDYQPLLKIAEDAVTLARDLIDRAGSLSVHDKGDRDRVTDLDIGIERAVRAYLHEQTPDIGFLGEEEGSTDVGRSMWTLDPIDGTSNLVHGVPLYAVSLALVVDERPVVAVIDLPALHMHYTAVSGAGAYSAHGRMSTSTTTSLADSFVSLGDYAVGTDAEYKNRDQLAITTRLADRVERIRMFGSAAIDLAWVAEGRTDATVILSNNPWDTAAGILIATEAGALVTDITGQPHNFQSTTTVAATPGIANELARLLREDRR</sequence>
<dbReference type="STRING" id="155974.SAMN04487818_107463"/>
<protein>
    <recommendedName>
        <fullName evidence="2">inositol-phosphate phosphatase</fullName>
        <ecNumber evidence="2">3.1.3.25</ecNumber>
    </recommendedName>
</protein>
<dbReference type="InterPro" id="IPR020550">
    <property type="entry name" value="Inositol_monophosphatase_CS"/>
</dbReference>
<keyword evidence="3 5" id="KW-0479">Metal-binding</keyword>
<gene>
    <name evidence="6" type="ORF">SAMN04487818_107463</name>
</gene>
<dbReference type="SUPFAM" id="SSF56655">
    <property type="entry name" value="Carbohydrate phosphatase"/>
    <property type="match status" value="1"/>
</dbReference>
<feature type="binding site" evidence="5">
    <location>
        <position position="84"/>
    </location>
    <ligand>
        <name>Mg(2+)</name>
        <dbReference type="ChEBI" id="CHEBI:18420"/>
        <label>1</label>
        <note>catalytic</note>
    </ligand>
</feature>
<dbReference type="InterPro" id="IPR000760">
    <property type="entry name" value="Inositol_monophosphatase-like"/>
</dbReference>
<evidence type="ECO:0000313" key="6">
    <source>
        <dbReference type="EMBL" id="SES12620.1"/>
    </source>
</evidence>
<keyword evidence="7" id="KW-1185">Reference proteome</keyword>
<accession>A0A1H9USW6</accession>
<dbReference type="PRINTS" id="PR00377">
    <property type="entry name" value="IMPHPHTASES"/>
</dbReference>
<feature type="binding site" evidence="5">
    <location>
        <position position="66"/>
    </location>
    <ligand>
        <name>Mg(2+)</name>
        <dbReference type="ChEBI" id="CHEBI:18420"/>
        <label>1</label>
        <note>catalytic</note>
    </ligand>
</feature>
<dbReference type="PANTHER" id="PTHR20854">
    <property type="entry name" value="INOSITOL MONOPHOSPHATASE"/>
    <property type="match status" value="1"/>
</dbReference>
<dbReference type="Pfam" id="PF00459">
    <property type="entry name" value="Inositol_P"/>
    <property type="match status" value="1"/>
</dbReference>
<feature type="binding site" evidence="5">
    <location>
        <position position="81"/>
    </location>
    <ligand>
        <name>Mg(2+)</name>
        <dbReference type="ChEBI" id="CHEBI:18420"/>
        <label>1</label>
        <note>catalytic</note>
    </ligand>
</feature>
<proteinExistence type="predicted"/>
<evidence type="ECO:0000256" key="2">
    <source>
        <dbReference type="ARBA" id="ARBA00013106"/>
    </source>
</evidence>
<dbReference type="GO" id="GO:0006020">
    <property type="term" value="P:inositol metabolic process"/>
    <property type="evidence" value="ECO:0007669"/>
    <property type="project" value="TreeGrafter"/>
</dbReference>
<evidence type="ECO:0000256" key="5">
    <source>
        <dbReference type="PIRSR" id="PIRSR600760-2"/>
    </source>
</evidence>
<evidence type="ECO:0000313" key="7">
    <source>
        <dbReference type="Proteomes" id="UP000199051"/>
    </source>
</evidence>
<comment type="cofactor">
    <cofactor evidence="5">
        <name>Mg(2+)</name>
        <dbReference type="ChEBI" id="CHEBI:18420"/>
    </cofactor>
</comment>
<dbReference type="GO" id="GO:0007165">
    <property type="term" value="P:signal transduction"/>
    <property type="evidence" value="ECO:0007669"/>
    <property type="project" value="TreeGrafter"/>
</dbReference>